<dbReference type="Pfam" id="PF25344">
    <property type="entry name" value="PH_LRR1"/>
    <property type="match status" value="1"/>
</dbReference>
<dbReference type="PANTHER" id="PTHR48051">
    <property type="match status" value="1"/>
</dbReference>
<comment type="caution">
    <text evidence="5">The sequence shown here is derived from an EMBL/GenBank/DDBJ whole genome shotgun (WGS) entry which is preliminary data.</text>
</comment>
<keyword evidence="1" id="KW-0433">Leucine-rich repeat</keyword>
<dbReference type="InterPro" id="IPR001611">
    <property type="entry name" value="Leu-rich_rpt"/>
</dbReference>
<evidence type="ECO:0000256" key="3">
    <source>
        <dbReference type="ARBA" id="ARBA00023242"/>
    </source>
</evidence>
<evidence type="ECO:0000259" key="4">
    <source>
        <dbReference type="Pfam" id="PF25344"/>
    </source>
</evidence>
<protein>
    <recommendedName>
        <fullName evidence="4">PIF1/LRR1 pleckstrin homology domain-containing protein</fullName>
    </recommendedName>
</protein>
<proteinExistence type="predicted"/>
<dbReference type="InterPro" id="IPR032675">
    <property type="entry name" value="LRR_dom_sf"/>
</dbReference>
<dbReference type="Proteomes" id="UP000230233">
    <property type="component" value="Chromosome II"/>
</dbReference>
<dbReference type="InterPro" id="IPR050216">
    <property type="entry name" value="LRR_domain-containing"/>
</dbReference>
<sequence length="454" mass="52215">MRLSCEVSFQRHKANPKLLPTTTKPRKGFAILERLRQNPPQHQIRFAVSDDKSGNKFDLSKAPAIIDRFLKQGKVTLTFQCAPAVTVFISKACPEALATFIDTIRRILRGEAVDIQKIKIKSSDFKPATITVMAQQDYKKQMLLTSEFLRTLRIEPIDLRKPDRAWIKCKNITQLLINGNPIGDRKTDLDVFSQLPNLQILELKNCQLGSLPIPMFRDMFKTLPATLNSLDLRENQLAMFPPIFHLSQLRTLNVTFNNIRYLPSRIGSLQNLQNIDLSHNSMKTMPYIFPKIPSIQHVGIHANDELVRLEEEIGPLIASELATKVDNRDYTHEGGVDTLMTIAANAIHREENRNSLKVCPYFLPLCLRFQVEDLTYEKPGISALEMCTSCLRLRHIRYIRPQVIQSRQIADAVDVVDRFVVFNNLLCIDCHRRTPYHRELRTVPLQRDFFNFSL</sequence>
<dbReference type="Pfam" id="PF13855">
    <property type="entry name" value="LRR_8"/>
    <property type="match status" value="1"/>
</dbReference>
<accession>A0A2G5V5B1</accession>
<name>A0A2G5V5B1_9PELO</name>
<dbReference type="STRING" id="1611254.A0A2G5V5B1"/>
<keyword evidence="6" id="KW-1185">Reference proteome</keyword>
<dbReference type="GO" id="GO:0005737">
    <property type="term" value="C:cytoplasm"/>
    <property type="evidence" value="ECO:0007669"/>
    <property type="project" value="TreeGrafter"/>
</dbReference>
<dbReference type="Gene3D" id="3.80.10.10">
    <property type="entry name" value="Ribonuclease Inhibitor"/>
    <property type="match status" value="1"/>
</dbReference>
<keyword evidence="2" id="KW-0677">Repeat</keyword>
<dbReference type="PANTHER" id="PTHR48051:SF1">
    <property type="entry name" value="RAS SUPPRESSOR PROTEIN 1"/>
    <property type="match status" value="1"/>
</dbReference>
<dbReference type="EMBL" id="PDUG01000002">
    <property type="protein sequence ID" value="PIC46973.1"/>
    <property type="molecule type" value="Genomic_DNA"/>
</dbReference>
<reference evidence="6" key="1">
    <citation type="submission" date="2017-10" db="EMBL/GenBank/DDBJ databases">
        <title>Rapid genome shrinkage in a self-fertile nematode reveals novel sperm competition proteins.</title>
        <authorList>
            <person name="Yin D."/>
            <person name="Schwarz E.M."/>
            <person name="Thomas C.G."/>
            <person name="Felde R.L."/>
            <person name="Korf I.F."/>
            <person name="Cutter A.D."/>
            <person name="Schartner C.M."/>
            <person name="Ralston E.J."/>
            <person name="Meyer B.J."/>
            <person name="Haag E.S."/>
        </authorList>
    </citation>
    <scope>NUCLEOTIDE SEQUENCE [LARGE SCALE GENOMIC DNA]</scope>
    <source>
        <strain evidence="6">JU1422</strain>
    </source>
</reference>
<evidence type="ECO:0000313" key="5">
    <source>
        <dbReference type="EMBL" id="PIC46973.1"/>
    </source>
</evidence>
<evidence type="ECO:0000256" key="1">
    <source>
        <dbReference type="ARBA" id="ARBA00022614"/>
    </source>
</evidence>
<dbReference type="InterPro" id="IPR003591">
    <property type="entry name" value="Leu-rich_rpt_typical-subtyp"/>
</dbReference>
<dbReference type="InterPro" id="IPR057437">
    <property type="entry name" value="PIF1/LRR1_PH"/>
</dbReference>
<dbReference type="Pfam" id="PF00560">
    <property type="entry name" value="LRR_1"/>
    <property type="match status" value="1"/>
</dbReference>
<dbReference type="OrthoDB" id="17912at2759"/>
<evidence type="ECO:0000313" key="6">
    <source>
        <dbReference type="Proteomes" id="UP000230233"/>
    </source>
</evidence>
<keyword evidence="3" id="KW-0539">Nucleus</keyword>
<organism evidence="5 6">
    <name type="scientific">Caenorhabditis nigoni</name>
    <dbReference type="NCBI Taxonomy" id="1611254"/>
    <lineage>
        <taxon>Eukaryota</taxon>
        <taxon>Metazoa</taxon>
        <taxon>Ecdysozoa</taxon>
        <taxon>Nematoda</taxon>
        <taxon>Chromadorea</taxon>
        <taxon>Rhabditida</taxon>
        <taxon>Rhabditina</taxon>
        <taxon>Rhabditomorpha</taxon>
        <taxon>Rhabditoidea</taxon>
        <taxon>Rhabditidae</taxon>
        <taxon>Peloderinae</taxon>
        <taxon>Caenorhabditis</taxon>
    </lineage>
</organism>
<gene>
    <name evidence="5" type="primary">Cni-lrr-1</name>
    <name evidence="5" type="synonym">Cnig_chr_II.g6475</name>
    <name evidence="5" type="ORF">B9Z55_006475</name>
</gene>
<dbReference type="AlphaFoldDB" id="A0A2G5V5B1"/>
<evidence type="ECO:0000256" key="2">
    <source>
        <dbReference type="ARBA" id="ARBA00022737"/>
    </source>
</evidence>
<feature type="domain" description="PIF1/LRR1 pleckstrin homology" evidence="4">
    <location>
        <begin position="1"/>
        <end position="118"/>
    </location>
</feature>
<dbReference type="SMART" id="SM00369">
    <property type="entry name" value="LRR_TYP"/>
    <property type="match status" value="3"/>
</dbReference>
<dbReference type="SUPFAM" id="SSF52058">
    <property type="entry name" value="L domain-like"/>
    <property type="match status" value="1"/>
</dbReference>